<feature type="domain" description="VWFD" evidence="1">
    <location>
        <begin position="1"/>
        <end position="51"/>
    </location>
</feature>
<accession>A0ABV0TUQ4</accession>
<dbReference type="PROSITE" id="PS51233">
    <property type="entry name" value="VWFD"/>
    <property type="match status" value="1"/>
</dbReference>
<gene>
    <name evidence="2" type="ORF">ILYODFUR_038993</name>
</gene>
<comment type="caution">
    <text evidence="2">The sequence shown here is derived from an EMBL/GenBank/DDBJ whole genome shotgun (WGS) entry which is preliminary data.</text>
</comment>
<reference evidence="2 3" key="1">
    <citation type="submission" date="2021-06" db="EMBL/GenBank/DDBJ databases">
        <authorList>
            <person name="Palmer J.M."/>
        </authorList>
    </citation>
    <scope>NUCLEOTIDE SEQUENCE [LARGE SCALE GENOMIC DNA]</scope>
    <source>
        <strain evidence="3">if_2019</strain>
        <tissue evidence="2">Muscle</tissue>
    </source>
</reference>
<evidence type="ECO:0000259" key="1">
    <source>
        <dbReference type="PROSITE" id="PS51233"/>
    </source>
</evidence>
<evidence type="ECO:0000313" key="2">
    <source>
        <dbReference type="EMBL" id="MEQ2235177.1"/>
    </source>
</evidence>
<dbReference type="InterPro" id="IPR001846">
    <property type="entry name" value="VWF_type-D"/>
</dbReference>
<sequence length="51" mass="5339">VNGISRNLPVVFNGSLSIFGSGSQTFVNADFGLSVTYDGRSTVSISVPPNY</sequence>
<dbReference type="EMBL" id="JAHRIQ010045510">
    <property type="protein sequence ID" value="MEQ2235177.1"/>
    <property type="molecule type" value="Genomic_DNA"/>
</dbReference>
<protein>
    <recommendedName>
        <fullName evidence="1">VWFD domain-containing protein</fullName>
    </recommendedName>
</protein>
<organism evidence="2 3">
    <name type="scientific">Ilyodon furcidens</name>
    <name type="common">goldbreast splitfin</name>
    <dbReference type="NCBI Taxonomy" id="33524"/>
    <lineage>
        <taxon>Eukaryota</taxon>
        <taxon>Metazoa</taxon>
        <taxon>Chordata</taxon>
        <taxon>Craniata</taxon>
        <taxon>Vertebrata</taxon>
        <taxon>Euteleostomi</taxon>
        <taxon>Actinopterygii</taxon>
        <taxon>Neopterygii</taxon>
        <taxon>Teleostei</taxon>
        <taxon>Neoteleostei</taxon>
        <taxon>Acanthomorphata</taxon>
        <taxon>Ovalentaria</taxon>
        <taxon>Atherinomorphae</taxon>
        <taxon>Cyprinodontiformes</taxon>
        <taxon>Goodeidae</taxon>
        <taxon>Ilyodon</taxon>
    </lineage>
</organism>
<feature type="non-terminal residue" evidence="2">
    <location>
        <position position="51"/>
    </location>
</feature>
<evidence type="ECO:0000313" key="3">
    <source>
        <dbReference type="Proteomes" id="UP001482620"/>
    </source>
</evidence>
<keyword evidence="3" id="KW-1185">Reference proteome</keyword>
<dbReference type="Proteomes" id="UP001482620">
    <property type="component" value="Unassembled WGS sequence"/>
</dbReference>
<feature type="non-terminal residue" evidence="2">
    <location>
        <position position="1"/>
    </location>
</feature>
<proteinExistence type="predicted"/>
<name>A0ABV0TUQ4_9TELE</name>